<keyword evidence="4" id="KW-1185">Reference proteome</keyword>
<dbReference type="PANTHER" id="PTHR23075:SF0">
    <property type="entry name" value="ATPASE FAMILY AAA DOMAIN-CONTAINING PROTEIN 3"/>
    <property type="match status" value="1"/>
</dbReference>
<organism evidence="3 4">
    <name type="scientific">Saguinus oedipus</name>
    <name type="common">Cotton-top tamarin</name>
    <name type="synonym">Oedipomidas oedipus</name>
    <dbReference type="NCBI Taxonomy" id="9490"/>
    <lineage>
        <taxon>Eukaryota</taxon>
        <taxon>Metazoa</taxon>
        <taxon>Chordata</taxon>
        <taxon>Craniata</taxon>
        <taxon>Vertebrata</taxon>
        <taxon>Euteleostomi</taxon>
        <taxon>Mammalia</taxon>
        <taxon>Eutheria</taxon>
        <taxon>Euarchontoglires</taxon>
        <taxon>Primates</taxon>
        <taxon>Haplorrhini</taxon>
        <taxon>Platyrrhini</taxon>
        <taxon>Cebidae</taxon>
        <taxon>Callitrichinae</taxon>
        <taxon>Saguinus</taxon>
    </lineage>
</organism>
<name>A0ABQ9VB53_SAGOE</name>
<dbReference type="EMBL" id="JASSZA010000007">
    <property type="protein sequence ID" value="KAK2105622.1"/>
    <property type="molecule type" value="Genomic_DNA"/>
</dbReference>
<evidence type="ECO:0000256" key="1">
    <source>
        <dbReference type="ARBA" id="ARBA00023054"/>
    </source>
</evidence>
<sequence length="115" mass="12329">MGLGLRPVFQPPPGGVVAAAMAGPHGNSLPRRLKLAQFDYGRKCSEVARLTEGMSGREIAQLALAWQAMAYASEDGVLTEAMMDARVQDAVQQHQQKMSWLKAEGPGPGDERPPS</sequence>
<keyword evidence="1" id="KW-0175">Coiled coil</keyword>
<comment type="caution">
    <text evidence="3">The sequence shown here is derived from an EMBL/GenBank/DDBJ whole genome shotgun (WGS) entry which is preliminary data.</text>
</comment>
<evidence type="ECO:0000256" key="2">
    <source>
        <dbReference type="SAM" id="MobiDB-lite"/>
    </source>
</evidence>
<proteinExistence type="predicted"/>
<evidence type="ECO:0000313" key="4">
    <source>
        <dbReference type="Proteomes" id="UP001266305"/>
    </source>
</evidence>
<feature type="region of interest" description="Disordered" evidence="2">
    <location>
        <begin position="93"/>
        <end position="115"/>
    </location>
</feature>
<accession>A0ABQ9VB53</accession>
<dbReference type="PANTHER" id="PTHR23075">
    <property type="entry name" value="PUTATIVE ATP-ASE"/>
    <property type="match status" value="1"/>
</dbReference>
<gene>
    <name evidence="3" type="primary">ATAD3A</name>
    <name evidence="3" type="ORF">P7K49_015136</name>
</gene>
<dbReference type="Proteomes" id="UP001266305">
    <property type="component" value="Unassembled WGS sequence"/>
</dbReference>
<reference evidence="3 4" key="1">
    <citation type="submission" date="2023-05" db="EMBL/GenBank/DDBJ databases">
        <title>B98-5 Cell Line De Novo Hybrid Assembly: An Optical Mapping Approach.</title>
        <authorList>
            <person name="Kananen K."/>
            <person name="Auerbach J.A."/>
            <person name="Kautto E."/>
            <person name="Blachly J.S."/>
        </authorList>
    </citation>
    <scope>NUCLEOTIDE SEQUENCE [LARGE SCALE GENOMIC DNA]</scope>
    <source>
        <strain evidence="3">B95-8</strain>
        <tissue evidence="3">Cell line</tissue>
    </source>
</reference>
<evidence type="ECO:0000313" key="3">
    <source>
        <dbReference type="EMBL" id="KAK2105622.1"/>
    </source>
</evidence>
<protein>
    <submittedName>
        <fullName evidence="3">ATPase AAA domain-containing protein 3A</fullName>
    </submittedName>
</protein>